<dbReference type="InterPro" id="IPR029058">
    <property type="entry name" value="AB_hydrolase_fold"/>
</dbReference>
<accession>A0ABU1ZZG7</accession>
<dbReference type="Proteomes" id="UP001180840">
    <property type="component" value="Unassembled WGS sequence"/>
</dbReference>
<reference evidence="2" key="1">
    <citation type="submission" date="2023-07" db="EMBL/GenBank/DDBJ databases">
        <title>Sequencing the genomes of 1000 actinobacteria strains.</title>
        <authorList>
            <person name="Klenk H.-P."/>
        </authorList>
    </citation>
    <scope>NUCLEOTIDE SEQUENCE</scope>
    <source>
        <strain evidence="2">DSM 107476</strain>
    </source>
</reference>
<sequence>MRNLLLLPDAGRQPDSLTGLVNALPGEITPWLVNLTGQSLDGQLRTVESMLDKHELRDVDVIAFGTGAAVAVRLAARQPHRIGRLVLVSPLLHADEKRVAAARRALKVLPGFLLRRRGVDKQEALARLEEDPAAELAGVRAPTLVLADAATRGQAERTLAGLSDGELRDIGDATGPWWENDPSRLVAELNR</sequence>
<evidence type="ECO:0000313" key="2">
    <source>
        <dbReference type="EMBL" id="MDR7330332.1"/>
    </source>
</evidence>
<evidence type="ECO:0000259" key="1">
    <source>
        <dbReference type="Pfam" id="PF00561"/>
    </source>
</evidence>
<comment type="caution">
    <text evidence="2">The sequence shown here is derived from an EMBL/GenBank/DDBJ whole genome shotgun (WGS) entry which is preliminary data.</text>
</comment>
<evidence type="ECO:0000313" key="3">
    <source>
        <dbReference type="Proteomes" id="UP001180840"/>
    </source>
</evidence>
<dbReference type="Gene3D" id="3.40.50.1820">
    <property type="entry name" value="alpha/beta hydrolase"/>
    <property type="match status" value="1"/>
</dbReference>
<proteinExistence type="predicted"/>
<organism evidence="2 3">
    <name type="scientific">Corynebacterium guangdongense</name>
    <dbReference type="NCBI Taxonomy" id="1783348"/>
    <lineage>
        <taxon>Bacteria</taxon>
        <taxon>Bacillati</taxon>
        <taxon>Actinomycetota</taxon>
        <taxon>Actinomycetes</taxon>
        <taxon>Mycobacteriales</taxon>
        <taxon>Corynebacteriaceae</taxon>
        <taxon>Corynebacterium</taxon>
    </lineage>
</organism>
<dbReference type="InterPro" id="IPR000073">
    <property type="entry name" value="AB_hydrolase_1"/>
</dbReference>
<keyword evidence="3" id="KW-1185">Reference proteome</keyword>
<dbReference type="Pfam" id="PF00561">
    <property type="entry name" value="Abhydrolase_1"/>
    <property type="match status" value="1"/>
</dbReference>
<name>A0ABU1ZZG7_9CORY</name>
<dbReference type="RefSeq" id="WP_290195909.1">
    <property type="nucleotide sequence ID" value="NZ_CP047654.1"/>
</dbReference>
<dbReference type="EMBL" id="JAVDXZ010000001">
    <property type="protein sequence ID" value="MDR7330332.1"/>
    <property type="molecule type" value="Genomic_DNA"/>
</dbReference>
<gene>
    <name evidence="2" type="ORF">J2S39_002008</name>
</gene>
<protein>
    <submittedName>
        <fullName evidence="2">Pimeloyl-ACP methyl ester carboxylesterase</fullName>
    </submittedName>
</protein>
<feature type="domain" description="AB hydrolase-1" evidence="1">
    <location>
        <begin position="45"/>
        <end position="143"/>
    </location>
</feature>
<dbReference type="SUPFAM" id="SSF53474">
    <property type="entry name" value="alpha/beta-Hydrolases"/>
    <property type="match status" value="1"/>
</dbReference>